<dbReference type="InterPro" id="IPR003356">
    <property type="entry name" value="DNA_methylase_A-5"/>
</dbReference>
<keyword evidence="6" id="KW-0680">Restriction system</keyword>
<evidence type="ECO:0000256" key="1">
    <source>
        <dbReference type="ARBA" id="ARBA00006594"/>
    </source>
</evidence>
<dbReference type="PRINTS" id="PR00507">
    <property type="entry name" value="N12N6MTFRASE"/>
</dbReference>
<dbReference type="GO" id="GO:0009307">
    <property type="term" value="P:DNA restriction-modification system"/>
    <property type="evidence" value="ECO:0007669"/>
    <property type="project" value="UniProtKB-KW"/>
</dbReference>
<dbReference type="AlphaFoldDB" id="A0A5K7S419"/>
<comment type="similarity">
    <text evidence="1">Belongs to the N(4)/N(6)-methyltransferase family.</text>
</comment>
<keyword evidence="8" id="KW-0175">Coiled coil</keyword>
<evidence type="ECO:0000256" key="5">
    <source>
        <dbReference type="ARBA" id="ARBA00022691"/>
    </source>
</evidence>
<dbReference type="RefSeq" id="WP_318349378.1">
    <property type="nucleotide sequence ID" value="NZ_AP018694.1"/>
</dbReference>
<sequence>MTTKKISLSKLNTFLKLQCDNLRAAGLDASEYKDYIIAMLFLKRVNDQFEIGRIQRTSNLLKEYPDLSQEEIEEELEEVKAPEYEFFVPKKARWKIDYQPTPEEKQTELRREEIRIELQSDKLSKEEKLALANELIGLPLTAAWYGISTVLENVGDALSIALNALEDANAEILQGILSTTKFNAVNTKGEKVLSDEVLSQMLKDFNRMKLTDDQFEFPDLLGAAYEFLIKYFAESAGKKGGEFYTPSPVVHLMGKILQPAIDAEICDPTIGSGGLAINMRNYVEARYGTAKHLTIHGQELKDGIYKMCVMNMIFHNIRNANIQQGDTILDPKLVENGQLRKYDIVVANPPFSQNYTTAGMRFKERFVNWMSQKKQADFMFVQHMIATLKDNGRMAVVMPHGVLFRGGEEQRMRKRLIEQGILECIIGLPPALFFGTGIPASILIVNKAGAAERDGVFFINADREYREGKNQNTLRPEDIEKISYVYTHKKPLPKYSRLVKKAELEAEEFNCNIRRYVDNAPEPTPNDVHAHLKGGLPDSEITALDNAFACYNGLKVQLFDPLKEGYQQFSAAIAAKEDIKTIIYGSEGYAQAQKRYADAMHDFWQTILPLVENLPVDKDVYHFVQGLTEAFALKTAAIEDPLLDEFQSRGAFAQYVDELETDFKSVAASEWNAELIPEEDILESQFPELLAESRAKQARKEELEALFAEVAELEETEWNETDYEVIPKGRITEIKATIKQLNGQRKELENDVKILEKRISAYRKDGNTASITKLQQEIKLVQLQIVPLTQAIETAEAGIQRHVDLENEVKACASLIRAIEQRKEELVEQAREQITPEVAKQLIMNRWQSKLHSTINSYLEVHTRQLQQAVEELHDKYTVTLTDILTERETFTSELNKFLEELGYE</sequence>
<dbReference type="Gene3D" id="3.40.50.150">
    <property type="entry name" value="Vaccinia Virus protein VP39"/>
    <property type="match status" value="1"/>
</dbReference>
<name>A0A5K7S419_9BACT</name>
<dbReference type="GO" id="GO:0003677">
    <property type="term" value="F:DNA binding"/>
    <property type="evidence" value="ECO:0007669"/>
    <property type="project" value="InterPro"/>
</dbReference>
<gene>
    <name evidence="11" type="ORF">AQPE_0430</name>
</gene>
<feature type="coiled-coil region" evidence="8">
    <location>
        <begin position="696"/>
        <end position="765"/>
    </location>
</feature>
<dbReference type="InterPro" id="IPR029063">
    <property type="entry name" value="SAM-dependent_MTases_sf"/>
</dbReference>
<evidence type="ECO:0000256" key="8">
    <source>
        <dbReference type="SAM" id="Coils"/>
    </source>
</evidence>
<evidence type="ECO:0000313" key="11">
    <source>
        <dbReference type="EMBL" id="BBE16293.1"/>
    </source>
</evidence>
<keyword evidence="4" id="KW-0808">Transferase</keyword>
<dbReference type="REBASE" id="371597">
    <property type="entry name" value="M.PbaG22ORF430P"/>
</dbReference>
<dbReference type="PANTHER" id="PTHR42933">
    <property type="entry name" value="SLR6095 PROTEIN"/>
    <property type="match status" value="1"/>
</dbReference>
<accession>A0A5K7S419</accession>
<evidence type="ECO:0000256" key="2">
    <source>
        <dbReference type="ARBA" id="ARBA00011900"/>
    </source>
</evidence>
<reference evidence="11" key="1">
    <citation type="journal article" date="2020" name="Int. J. Syst. Evol. Microbiol.">
        <title>Aquipluma nitroreducens gen. nov. sp. nov., a novel facultatively anaerobic bacterium isolated from a freshwater lake.</title>
        <authorList>
            <person name="Watanabe M."/>
            <person name="Kojima H."/>
            <person name="Fukui M."/>
        </authorList>
    </citation>
    <scope>NUCLEOTIDE SEQUENCE</scope>
    <source>
        <strain evidence="11">MeG22</strain>
    </source>
</reference>
<keyword evidence="5" id="KW-0949">S-adenosyl-L-methionine</keyword>
<dbReference type="EMBL" id="AP018694">
    <property type="protein sequence ID" value="BBE16293.1"/>
    <property type="molecule type" value="Genomic_DNA"/>
</dbReference>
<dbReference type="Pfam" id="PF02384">
    <property type="entry name" value="N6_Mtase"/>
    <property type="match status" value="1"/>
</dbReference>
<dbReference type="GO" id="GO:0008170">
    <property type="term" value="F:N-methyltransferase activity"/>
    <property type="evidence" value="ECO:0007669"/>
    <property type="project" value="InterPro"/>
</dbReference>
<keyword evidence="3" id="KW-0489">Methyltransferase</keyword>
<dbReference type="InterPro" id="IPR051537">
    <property type="entry name" value="DNA_Adenine_Mtase"/>
</dbReference>
<dbReference type="Pfam" id="PF12161">
    <property type="entry name" value="HsdM_N"/>
    <property type="match status" value="1"/>
</dbReference>
<dbReference type="InterPro" id="IPR038333">
    <property type="entry name" value="T1MK-like_N_sf"/>
</dbReference>
<dbReference type="Proteomes" id="UP001193389">
    <property type="component" value="Chromosome"/>
</dbReference>
<evidence type="ECO:0000256" key="7">
    <source>
        <dbReference type="ARBA" id="ARBA00047942"/>
    </source>
</evidence>
<dbReference type="PROSITE" id="PS00092">
    <property type="entry name" value="N6_MTASE"/>
    <property type="match status" value="1"/>
</dbReference>
<protein>
    <recommendedName>
        <fullName evidence="2">site-specific DNA-methyltransferase (adenine-specific)</fullName>
        <ecNumber evidence="2">2.1.1.72</ecNumber>
    </recommendedName>
</protein>
<dbReference type="Gene3D" id="1.20.1260.30">
    <property type="match status" value="1"/>
</dbReference>
<dbReference type="EC" id="2.1.1.72" evidence="2"/>
<dbReference type="KEGG" id="anf:AQPE_0430"/>
<dbReference type="GO" id="GO:0032259">
    <property type="term" value="P:methylation"/>
    <property type="evidence" value="ECO:0007669"/>
    <property type="project" value="UniProtKB-KW"/>
</dbReference>
<keyword evidence="12" id="KW-1185">Reference proteome</keyword>
<feature type="domain" description="DNA methylase adenine-specific" evidence="9">
    <location>
        <begin position="219"/>
        <end position="520"/>
    </location>
</feature>
<evidence type="ECO:0000259" key="9">
    <source>
        <dbReference type="Pfam" id="PF02384"/>
    </source>
</evidence>
<dbReference type="PANTHER" id="PTHR42933:SF3">
    <property type="entry name" value="TYPE I RESTRICTION ENZYME MJAVIII METHYLASE SUBUNIT"/>
    <property type="match status" value="1"/>
</dbReference>
<proteinExistence type="inferred from homology"/>
<evidence type="ECO:0000313" key="12">
    <source>
        <dbReference type="Proteomes" id="UP001193389"/>
    </source>
</evidence>
<evidence type="ECO:0000256" key="3">
    <source>
        <dbReference type="ARBA" id="ARBA00022603"/>
    </source>
</evidence>
<evidence type="ECO:0000256" key="6">
    <source>
        <dbReference type="ARBA" id="ARBA00022747"/>
    </source>
</evidence>
<dbReference type="SUPFAM" id="SSF53335">
    <property type="entry name" value="S-adenosyl-L-methionine-dependent methyltransferases"/>
    <property type="match status" value="1"/>
</dbReference>
<feature type="domain" description="N6 adenine-specific DNA methyltransferase N-terminal" evidence="10">
    <location>
        <begin position="12"/>
        <end position="95"/>
    </location>
</feature>
<dbReference type="GO" id="GO:0009007">
    <property type="term" value="F:site-specific DNA-methyltransferase (adenine-specific) activity"/>
    <property type="evidence" value="ECO:0007669"/>
    <property type="project" value="UniProtKB-EC"/>
</dbReference>
<dbReference type="InterPro" id="IPR022749">
    <property type="entry name" value="D12N6_MeTrfase_N"/>
</dbReference>
<evidence type="ECO:0000259" key="10">
    <source>
        <dbReference type="Pfam" id="PF12161"/>
    </source>
</evidence>
<organism evidence="11 12">
    <name type="scientific">Aquipluma nitroreducens</name>
    <dbReference type="NCBI Taxonomy" id="2010828"/>
    <lineage>
        <taxon>Bacteria</taxon>
        <taxon>Pseudomonadati</taxon>
        <taxon>Bacteroidota</taxon>
        <taxon>Bacteroidia</taxon>
        <taxon>Marinilabiliales</taxon>
        <taxon>Prolixibacteraceae</taxon>
        <taxon>Aquipluma</taxon>
    </lineage>
</organism>
<evidence type="ECO:0000256" key="4">
    <source>
        <dbReference type="ARBA" id="ARBA00022679"/>
    </source>
</evidence>
<dbReference type="InterPro" id="IPR002052">
    <property type="entry name" value="DNA_methylase_N6_adenine_CS"/>
</dbReference>
<comment type="catalytic activity">
    <reaction evidence="7">
        <text>a 2'-deoxyadenosine in DNA + S-adenosyl-L-methionine = an N(6)-methyl-2'-deoxyadenosine in DNA + S-adenosyl-L-homocysteine + H(+)</text>
        <dbReference type="Rhea" id="RHEA:15197"/>
        <dbReference type="Rhea" id="RHEA-COMP:12418"/>
        <dbReference type="Rhea" id="RHEA-COMP:12419"/>
        <dbReference type="ChEBI" id="CHEBI:15378"/>
        <dbReference type="ChEBI" id="CHEBI:57856"/>
        <dbReference type="ChEBI" id="CHEBI:59789"/>
        <dbReference type="ChEBI" id="CHEBI:90615"/>
        <dbReference type="ChEBI" id="CHEBI:90616"/>
        <dbReference type="EC" id="2.1.1.72"/>
    </reaction>
</comment>